<reference evidence="1 3" key="1">
    <citation type="journal article" date="2020" name="Stud. Mycol.">
        <title>101 Dothideomycetes genomes: a test case for predicting lifestyles and emergence of pathogens.</title>
        <authorList>
            <person name="Haridas S."/>
            <person name="Albert R."/>
            <person name="Binder M."/>
            <person name="Bloem J."/>
            <person name="Labutti K."/>
            <person name="Salamov A."/>
            <person name="Andreopoulos B."/>
            <person name="Baker S."/>
            <person name="Barry K."/>
            <person name="Bills G."/>
            <person name="Bluhm B."/>
            <person name="Cannon C."/>
            <person name="Castanera R."/>
            <person name="Culley D."/>
            <person name="Daum C."/>
            <person name="Ezra D."/>
            <person name="Gonzalez J."/>
            <person name="Henrissat B."/>
            <person name="Kuo A."/>
            <person name="Liang C."/>
            <person name="Lipzen A."/>
            <person name="Lutzoni F."/>
            <person name="Magnuson J."/>
            <person name="Mondo S."/>
            <person name="Nolan M."/>
            <person name="Ohm R."/>
            <person name="Pangilinan J."/>
            <person name="Park H.-J."/>
            <person name="Ramirez L."/>
            <person name="Alfaro M."/>
            <person name="Sun H."/>
            <person name="Tritt A."/>
            <person name="Yoshinaga Y."/>
            <person name="Zwiers L.-H."/>
            <person name="Turgeon B."/>
            <person name="Goodwin S."/>
            <person name="Spatafora J."/>
            <person name="Crous P."/>
            <person name="Grigoriev I."/>
        </authorList>
    </citation>
    <scope>NUCLEOTIDE SEQUENCE</scope>
    <source>
        <strain evidence="1 3">CBS 304.34</strain>
    </source>
</reference>
<dbReference type="PANTHER" id="PTHR36978">
    <property type="entry name" value="P-LOOP CONTAINING NUCLEOTIDE TRIPHOSPHATE HYDROLASE"/>
    <property type="match status" value="1"/>
</dbReference>
<dbReference type="InterPro" id="IPR027417">
    <property type="entry name" value="P-loop_NTPase"/>
</dbReference>
<accession>A0A6A6YS30</accession>
<dbReference type="Proteomes" id="UP000504636">
    <property type="component" value="Unplaced"/>
</dbReference>
<name>A0A6A6YS30_9PEZI</name>
<dbReference type="Pfam" id="PF17784">
    <property type="entry name" value="Sulfotransfer_4"/>
    <property type="match status" value="1"/>
</dbReference>
<dbReference type="Gene3D" id="3.40.50.300">
    <property type="entry name" value="P-loop containing nucleotide triphosphate hydrolases"/>
    <property type="match status" value="1"/>
</dbReference>
<evidence type="ECO:0000313" key="1">
    <source>
        <dbReference type="EMBL" id="KAF2810854.1"/>
    </source>
</evidence>
<feature type="non-terminal residue" evidence="1">
    <location>
        <position position="228"/>
    </location>
</feature>
<reference evidence="3" key="2">
    <citation type="submission" date="2020-04" db="EMBL/GenBank/DDBJ databases">
        <authorList>
            <consortium name="NCBI Genome Project"/>
        </authorList>
    </citation>
    <scope>NUCLEOTIDE SEQUENCE</scope>
    <source>
        <strain evidence="3">CBS 304.34</strain>
    </source>
</reference>
<dbReference type="OrthoDB" id="408152at2759"/>
<reference evidence="3" key="3">
    <citation type="submission" date="2025-04" db="UniProtKB">
        <authorList>
            <consortium name="RefSeq"/>
        </authorList>
    </citation>
    <scope>IDENTIFICATION</scope>
    <source>
        <strain evidence="3">CBS 304.34</strain>
    </source>
</reference>
<dbReference type="GeneID" id="54456368"/>
<dbReference type="SUPFAM" id="SSF52540">
    <property type="entry name" value="P-loop containing nucleoside triphosphate hydrolases"/>
    <property type="match status" value="1"/>
</dbReference>
<dbReference type="InterPro" id="IPR040632">
    <property type="entry name" value="Sulfotransfer_4"/>
</dbReference>
<dbReference type="AlphaFoldDB" id="A0A6A6YS30"/>
<dbReference type="RefSeq" id="XP_033577818.1">
    <property type="nucleotide sequence ID" value="XM_033715475.1"/>
</dbReference>
<evidence type="ECO:0000313" key="3">
    <source>
        <dbReference type="RefSeq" id="XP_033577818.1"/>
    </source>
</evidence>
<evidence type="ECO:0008006" key="4">
    <source>
        <dbReference type="Google" id="ProtNLM"/>
    </source>
</evidence>
<proteinExistence type="predicted"/>
<gene>
    <name evidence="1 3" type="ORF">BDZ99DRAFT_386469</name>
</gene>
<dbReference type="PANTHER" id="PTHR36978:SF4">
    <property type="entry name" value="P-LOOP CONTAINING NUCLEOSIDE TRIPHOSPHATE HYDROLASE PROTEIN"/>
    <property type="match status" value="1"/>
</dbReference>
<organism evidence="1">
    <name type="scientific">Mytilinidion resinicola</name>
    <dbReference type="NCBI Taxonomy" id="574789"/>
    <lineage>
        <taxon>Eukaryota</taxon>
        <taxon>Fungi</taxon>
        <taxon>Dikarya</taxon>
        <taxon>Ascomycota</taxon>
        <taxon>Pezizomycotina</taxon>
        <taxon>Dothideomycetes</taxon>
        <taxon>Pleosporomycetidae</taxon>
        <taxon>Mytilinidiales</taxon>
        <taxon>Mytilinidiaceae</taxon>
        <taxon>Mytilinidion</taxon>
    </lineage>
</organism>
<protein>
    <recommendedName>
        <fullName evidence="4">Sulfotransferase family protein</fullName>
    </recommendedName>
</protein>
<sequence length="228" mass="25600">MPAAGVLVKGDRLIDADANKYIKIKKVLVLGMPMTGTNSMHAALTKLGFDPYNTNTAIANYKRDLPLWNEALEAKFLGVGPKYGRVEFDKFLGRHDAVIDAPCAYFAEDLIKAYPDANVILLNWDADEWLEAMNSTIFNTQNSLANNFVVKNDTEFFGPFLRGAELIREHVYGDMGGLETREVYLAHYNRIRDLVPPKRLLEFDVSRSDWASLAGFLRLPAPAGRFPQ</sequence>
<evidence type="ECO:0000313" key="2">
    <source>
        <dbReference type="Proteomes" id="UP000504636"/>
    </source>
</evidence>
<keyword evidence="2" id="KW-1185">Reference proteome</keyword>
<dbReference type="EMBL" id="MU003699">
    <property type="protein sequence ID" value="KAF2810854.1"/>
    <property type="molecule type" value="Genomic_DNA"/>
</dbReference>